<dbReference type="PANTHER" id="PTHR22847:SF637">
    <property type="entry name" value="WD REPEAT DOMAIN 5B"/>
    <property type="match status" value="1"/>
</dbReference>
<dbReference type="InterPro" id="IPR001680">
    <property type="entry name" value="WD40_rpt"/>
</dbReference>
<evidence type="ECO:0000313" key="4">
    <source>
        <dbReference type="EMBL" id="CEL62953.1"/>
    </source>
</evidence>
<evidence type="ECO:0000256" key="1">
    <source>
        <dbReference type="ARBA" id="ARBA00022574"/>
    </source>
</evidence>
<name>A0A0B7G374_THACB</name>
<dbReference type="PROSITE" id="PS50082">
    <property type="entry name" value="WD_REPEATS_2"/>
    <property type="match status" value="4"/>
</dbReference>
<dbReference type="InterPro" id="IPR019775">
    <property type="entry name" value="WD40_repeat_CS"/>
</dbReference>
<dbReference type="STRING" id="1108050.A0A0B7G374"/>
<reference evidence="4 5" key="1">
    <citation type="submission" date="2014-11" db="EMBL/GenBank/DDBJ databases">
        <authorList>
            <person name="Wibberg Daniel"/>
        </authorList>
    </citation>
    <scope>NUCLEOTIDE SEQUENCE [LARGE SCALE GENOMIC DNA]</scope>
    <source>
        <strain evidence="4">Rhizoctonia solani AG1-IB 7/3/14</strain>
    </source>
</reference>
<feature type="repeat" description="WD" evidence="3">
    <location>
        <begin position="132"/>
        <end position="173"/>
    </location>
</feature>
<protein>
    <submittedName>
        <fullName evidence="4">Vegetative incompatibility protein HET-E-1</fullName>
    </submittedName>
</protein>
<keyword evidence="1 3" id="KW-0853">WD repeat</keyword>
<organism evidence="4 5">
    <name type="scientific">Thanatephorus cucumeris (strain AG1-IB / isolate 7/3/14)</name>
    <name type="common">Lettuce bottom rot fungus</name>
    <name type="synonym">Rhizoctonia solani</name>
    <dbReference type="NCBI Taxonomy" id="1108050"/>
    <lineage>
        <taxon>Eukaryota</taxon>
        <taxon>Fungi</taxon>
        <taxon>Dikarya</taxon>
        <taxon>Basidiomycota</taxon>
        <taxon>Agaricomycotina</taxon>
        <taxon>Agaricomycetes</taxon>
        <taxon>Cantharellales</taxon>
        <taxon>Ceratobasidiaceae</taxon>
        <taxon>Rhizoctonia</taxon>
        <taxon>Rhizoctonia solani AG-1</taxon>
    </lineage>
</organism>
<evidence type="ECO:0000256" key="3">
    <source>
        <dbReference type="PROSITE-ProRule" id="PRU00221"/>
    </source>
</evidence>
<evidence type="ECO:0000256" key="2">
    <source>
        <dbReference type="ARBA" id="ARBA00022737"/>
    </source>
</evidence>
<keyword evidence="2" id="KW-0677">Repeat</keyword>
<dbReference type="InterPro" id="IPR020472">
    <property type="entry name" value="WD40_PAC1"/>
</dbReference>
<dbReference type="CDD" id="cd00200">
    <property type="entry name" value="WD40"/>
    <property type="match status" value="1"/>
</dbReference>
<dbReference type="PANTHER" id="PTHR22847">
    <property type="entry name" value="WD40 REPEAT PROTEIN"/>
    <property type="match status" value="1"/>
</dbReference>
<gene>
    <name evidence="4" type="ORF">RSOLAG1IB_10608</name>
</gene>
<feature type="repeat" description="WD" evidence="3">
    <location>
        <begin position="175"/>
        <end position="210"/>
    </location>
</feature>
<dbReference type="SUPFAM" id="SSF50978">
    <property type="entry name" value="WD40 repeat-like"/>
    <property type="match status" value="1"/>
</dbReference>
<dbReference type="PROSITE" id="PS00678">
    <property type="entry name" value="WD_REPEATS_1"/>
    <property type="match status" value="2"/>
</dbReference>
<dbReference type="PRINTS" id="PR00320">
    <property type="entry name" value="GPROTEINBRPT"/>
</dbReference>
<sequence>MRGHSDWVRCVRFSADGSALVSGSHDGTVRMWDVRTGQQTKQLLEDDSEIVSVGMSSDGRRVVCGSEDGQIRVVDGHTGDTLVSPIQAHTDLVRSVEMWADGMRFVSGSDDRSVRIWDGLTGKQAAVCGDDDWSHSGHVRSVCVSPNGLYVASGSSDGTVCVWDGQNGKRILGPLRGHTQWVYGVQFSPDGSHVVSCSADGTIRFWDVSSIGGGAEEQGVTRAATAEEAKENSNESAAFDIWTYDEDGWMVDFHGRRLLWVPSDLRANLVHPLMSSSTGGRTYFHLETEGWKGGDKWMDCYQT</sequence>
<feature type="repeat" description="WD" evidence="3">
    <location>
        <begin position="1"/>
        <end position="42"/>
    </location>
</feature>
<feature type="repeat" description="WD" evidence="3">
    <location>
        <begin position="86"/>
        <end position="127"/>
    </location>
</feature>
<accession>A0A0B7G374</accession>
<keyword evidence="5" id="KW-1185">Reference proteome</keyword>
<dbReference type="PROSITE" id="PS50294">
    <property type="entry name" value="WD_REPEATS_REGION"/>
    <property type="match status" value="4"/>
</dbReference>
<dbReference type="InterPro" id="IPR036322">
    <property type="entry name" value="WD40_repeat_dom_sf"/>
</dbReference>
<dbReference type="Pfam" id="PF00400">
    <property type="entry name" value="WD40"/>
    <property type="match status" value="5"/>
</dbReference>
<dbReference type="Proteomes" id="UP000059188">
    <property type="component" value="Unassembled WGS sequence"/>
</dbReference>
<dbReference type="SMART" id="SM00320">
    <property type="entry name" value="WD40"/>
    <property type="match status" value="5"/>
</dbReference>
<dbReference type="Gene3D" id="2.130.10.10">
    <property type="entry name" value="YVTN repeat-like/Quinoprotein amine dehydrogenase"/>
    <property type="match status" value="2"/>
</dbReference>
<proteinExistence type="predicted"/>
<dbReference type="GO" id="GO:1990234">
    <property type="term" value="C:transferase complex"/>
    <property type="evidence" value="ECO:0007669"/>
    <property type="project" value="UniProtKB-ARBA"/>
</dbReference>
<dbReference type="InterPro" id="IPR015943">
    <property type="entry name" value="WD40/YVTN_repeat-like_dom_sf"/>
</dbReference>
<dbReference type="AlphaFoldDB" id="A0A0B7G374"/>
<dbReference type="EMBL" id="LN679174">
    <property type="protein sequence ID" value="CEL62953.1"/>
    <property type="molecule type" value="Genomic_DNA"/>
</dbReference>
<evidence type="ECO:0000313" key="5">
    <source>
        <dbReference type="Proteomes" id="UP000059188"/>
    </source>
</evidence>